<dbReference type="Proteomes" id="UP000028607">
    <property type="component" value="Unassembled WGS sequence"/>
</dbReference>
<dbReference type="eggNOG" id="ENOG5032S56">
    <property type="taxonomic scope" value="Bacteria"/>
</dbReference>
<evidence type="ECO:0000256" key="2">
    <source>
        <dbReference type="SAM" id="SignalP"/>
    </source>
</evidence>
<evidence type="ECO:0000313" key="5">
    <source>
        <dbReference type="Proteomes" id="UP000028607"/>
    </source>
</evidence>
<accession>A0A085U1K4</accession>
<dbReference type="PATRIC" id="fig|1317124.6.peg.357"/>
<organism evidence="4 5">
    <name type="scientific">Thioclava atlantica</name>
    <dbReference type="NCBI Taxonomy" id="1317124"/>
    <lineage>
        <taxon>Bacteria</taxon>
        <taxon>Pseudomonadati</taxon>
        <taxon>Pseudomonadota</taxon>
        <taxon>Alphaproteobacteria</taxon>
        <taxon>Rhodobacterales</taxon>
        <taxon>Paracoccaceae</taxon>
        <taxon>Thioclava</taxon>
    </lineage>
</organism>
<name>A0A085U1K4_9RHOB</name>
<feature type="domain" description="DUF4174" evidence="3">
    <location>
        <begin position="58"/>
        <end position="159"/>
    </location>
</feature>
<dbReference type="STRING" id="1317124.DW2_01795"/>
<evidence type="ECO:0000259" key="3">
    <source>
        <dbReference type="Pfam" id="PF13778"/>
    </source>
</evidence>
<dbReference type="InterPro" id="IPR036249">
    <property type="entry name" value="Thioredoxin-like_sf"/>
</dbReference>
<sequence length="166" mass="18529">MMPPRLTLGIAAYLALAPLGMPFGMATAQEAVPPEPAAVQSEHEDPVFAPVPGAEADLASFVWQKRPVVVFADSPFDPAFREQMRQIEAHWSELARRDVVVITDTTPDPASDLRRQLRPRGFSLVIIAKDGTVNLRKPAPWDAREIVRSIDKMPIRREEVRQERGL</sequence>
<keyword evidence="1 2" id="KW-0732">Signal</keyword>
<protein>
    <recommendedName>
        <fullName evidence="3">DUF4174 domain-containing protein</fullName>
    </recommendedName>
</protein>
<gene>
    <name evidence="4" type="ORF">DW2_01795</name>
</gene>
<dbReference type="EMBL" id="AQRC01000001">
    <property type="protein sequence ID" value="KFE36851.1"/>
    <property type="molecule type" value="Genomic_DNA"/>
</dbReference>
<keyword evidence="5" id="KW-1185">Reference proteome</keyword>
<feature type="signal peptide" evidence="2">
    <location>
        <begin position="1"/>
        <end position="28"/>
    </location>
</feature>
<reference evidence="4 5" key="2">
    <citation type="journal article" date="2015" name="Antonie Van Leeuwenhoek">
        <title>Thioclava indica sp. nov., isolated from surface seawater of the Indian Ocean.</title>
        <authorList>
            <person name="Liu Y."/>
            <person name="Lai Q."/>
            <person name="Du J."/>
            <person name="Xu H."/>
            <person name="Jiang L."/>
            <person name="Shao Z."/>
        </authorList>
    </citation>
    <scope>NUCLEOTIDE SEQUENCE [LARGE SCALE GENOMIC DNA]</scope>
    <source>
        <strain evidence="4 5">13D2W-2</strain>
    </source>
</reference>
<dbReference type="Pfam" id="PF13778">
    <property type="entry name" value="DUF4174"/>
    <property type="match status" value="1"/>
</dbReference>
<dbReference type="RefSeq" id="WP_337588230.1">
    <property type="nucleotide sequence ID" value="NZ_AQRC01000001.1"/>
</dbReference>
<comment type="caution">
    <text evidence="4">The sequence shown here is derived from an EMBL/GenBank/DDBJ whole genome shotgun (WGS) entry which is preliminary data.</text>
</comment>
<dbReference type="InterPro" id="IPR025232">
    <property type="entry name" value="DUF4174"/>
</dbReference>
<dbReference type="SUPFAM" id="SSF52833">
    <property type="entry name" value="Thioredoxin-like"/>
    <property type="match status" value="1"/>
</dbReference>
<feature type="chain" id="PRO_5001797769" description="DUF4174 domain-containing protein" evidence="2">
    <location>
        <begin position="29"/>
        <end position="166"/>
    </location>
</feature>
<proteinExistence type="predicted"/>
<reference evidence="5" key="1">
    <citation type="submission" date="2013-04" db="EMBL/GenBank/DDBJ databases">
        <title>Thioclava sp. 13D2W-2 Genome Sequencing.</title>
        <authorList>
            <person name="Lai Q."/>
            <person name="Li G."/>
            <person name="Shao Z."/>
        </authorList>
    </citation>
    <scope>NUCLEOTIDE SEQUENCE [LARGE SCALE GENOMIC DNA]</scope>
    <source>
        <strain evidence="5">13D2W-2</strain>
    </source>
</reference>
<evidence type="ECO:0000313" key="4">
    <source>
        <dbReference type="EMBL" id="KFE36851.1"/>
    </source>
</evidence>
<dbReference type="AlphaFoldDB" id="A0A085U1K4"/>
<evidence type="ECO:0000256" key="1">
    <source>
        <dbReference type="ARBA" id="ARBA00022729"/>
    </source>
</evidence>